<dbReference type="GeneID" id="301339405"/>
<dbReference type="EMBL" id="CP132914">
    <property type="protein sequence ID" value="WMB74795.1"/>
    <property type="molecule type" value="Genomic_DNA"/>
</dbReference>
<sequence length="549" mass="60435">MYAATRIYAYLFEVRSIQTFLFSTGKLKDVVAGSELLDYLCTEPLQKVLDVCGLAGYDNTNMKRSPRCAGGSFYLLLEDKDKALRFRQMWTALVSQLLPGVEQADALVSAETASAAIQQGLEALRISRNLQAPQFPAASPITERSPRTGNPAVEFQQGESLDEATARKRQFKRPTGSLTLAQRFSNRTDIHWPVNFEQSTAAHTQFPLREGDQVALVHADGNGLGEILRVVNQAASHAHSDEDYVQIYRSFSDGLNSALIEACQRATEQILLPCISNDRVIPARPLVLGGDDLTLLVRADLAIGFAEAFILAFEQTSAEFLERLTQEIKALQLHSHDYALPSKLTACAGIVFMKPNQPFSQCYALAESLCDRAKKASRRTTTTGDSIIPSSLAFHRIKTSLIEDADALFEREMQVSGQGLDLQLGLPAYAIGRSNTSNLACLDDLKTLSQCFTEGKLNDKRLRALATLLHVDPVSARQDYQRWRELAQKMPQQKKALEQFDAGLQALLNSASESLPTDVDEKKTVLSDLLVYLQFGLPITSATQQGGTA</sequence>
<feature type="domain" description="Cas10/Cmr2 second palm" evidence="4">
    <location>
        <begin position="214"/>
        <end position="379"/>
    </location>
</feature>
<dbReference type="GO" id="GO:0000166">
    <property type="term" value="F:nucleotide binding"/>
    <property type="evidence" value="ECO:0007669"/>
    <property type="project" value="UniProtKB-KW"/>
</dbReference>
<keyword evidence="2" id="KW-0051">Antiviral defense</keyword>
<evidence type="ECO:0000259" key="4">
    <source>
        <dbReference type="Pfam" id="PF22335"/>
    </source>
</evidence>
<evidence type="ECO:0000256" key="3">
    <source>
        <dbReference type="SAM" id="MobiDB-lite"/>
    </source>
</evidence>
<dbReference type="GO" id="GO:0051607">
    <property type="term" value="P:defense response to virus"/>
    <property type="evidence" value="ECO:0007669"/>
    <property type="project" value="UniProtKB-KW"/>
</dbReference>
<protein>
    <recommendedName>
        <fullName evidence="4">Cas10/Cmr2 second palm domain-containing protein</fullName>
    </recommendedName>
</protein>
<proteinExistence type="predicted"/>
<reference evidence="5" key="1">
    <citation type="submission" date="2023-08" db="EMBL/GenBank/DDBJ databases">
        <title>Complete genome sequence of Shewanella oncorhynchi Z-P2, a siderophore putrebactin-producing bacterium.</title>
        <authorList>
            <person name="Zhang Y."/>
        </authorList>
    </citation>
    <scope>NUCLEOTIDE SEQUENCE</scope>
    <source>
        <strain evidence="5">Z-P2</strain>
    </source>
</reference>
<name>A0AA50KGR4_9GAMM</name>
<dbReference type="Proteomes" id="UP001236800">
    <property type="component" value="Chromosome"/>
</dbReference>
<gene>
    <name evidence="5" type="ORF">RA178_09440</name>
</gene>
<dbReference type="AlphaFoldDB" id="A0AA50KGR4"/>
<dbReference type="InterPro" id="IPR043128">
    <property type="entry name" value="Rev_trsase/Diguanyl_cyclase"/>
</dbReference>
<dbReference type="InterPro" id="IPR054767">
    <property type="entry name" value="Cas10-Cmr2_palm2"/>
</dbReference>
<dbReference type="Pfam" id="PF22335">
    <property type="entry name" value="Cas10-Cmr2_palm2"/>
    <property type="match status" value="1"/>
</dbReference>
<evidence type="ECO:0000256" key="1">
    <source>
        <dbReference type="ARBA" id="ARBA00022741"/>
    </source>
</evidence>
<evidence type="ECO:0000256" key="2">
    <source>
        <dbReference type="ARBA" id="ARBA00023118"/>
    </source>
</evidence>
<organism evidence="5">
    <name type="scientific">Shewanella oncorhynchi</name>
    <dbReference type="NCBI Taxonomy" id="2726434"/>
    <lineage>
        <taxon>Bacteria</taxon>
        <taxon>Pseudomonadati</taxon>
        <taxon>Pseudomonadota</taxon>
        <taxon>Gammaproteobacteria</taxon>
        <taxon>Alteromonadales</taxon>
        <taxon>Shewanellaceae</taxon>
        <taxon>Shewanella</taxon>
    </lineage>
</organism>
<keyword evidence="1" id="KW-0547">Nucleotide-binding</keyword>
<dbReference type="RefSeq" id="WP_306685214.1">
    <property type="nucleotide sequence ID" value="NZ_CP132914.1"/>
</dbReference>
<feature type="region of interest" description="Disordered" evidence="3">
    <location>
        <begin position="138"/>
        <end position="172"/>
    </location>
</feature>
<evidence type="ECO:0000313" key="5">
    <source>
        <dbReference type="EMBL" id="WMB74795.1"/>
    </source>
</evidence>
<dbReference type="Gene3D" id="3.30.70.270">
    <property type="match status" value="1"/>
</dbReference>
<dbReference type="KEGG" id="sog:RA178_09440"/>
<accession>A0AA50KGR4</accession>